<dbReference type="NCBIfam" id="TIGR04393">
    <property type="entry name" value="rpt_T5SS_PEPC"/>
    <property type="match status" value="7"/>
</dbReference>
<reference evidence="2" key="1">
    <citation type="submission" date="2021-01" db="EMBL/GenBank/DDBJ databases">
        <title>Modified the classification status of verrucomicrobia.</title>
        <authorList>
            <person name="Feng X."/>
        </authorList>
    </citation>
    <scope>NUCLEOTIDE SEQUENCE</scope>
    <source>
        <strain evidence="2">JCM 18052</strain>
    </source>
</reference>
<organism evidence="2 3">
    <name type="scientific">Luteolibacter yonseiensis</name>
    <dbReference type="NCBI Taxonomy" id="1144680"/>
    <lineage>
        <taxon>Bacteria</taxon>
        <taxon>Pseudomonadati</taxon>
        <taxon>Verrucomicrobiota</taxon>
        <taxon>Verrucomicrobiia</taxon>
        <taxon>Verrucomicrobiales</taxon>
        <taxon>Verrucomicrobiaceae</taxon>
        <taxon>Luteolibacter</taxon>
    </lineage>
</organism>
<dbReference type="InterPro" id="IPR030895">
    <property type="entry name" value="T5SS_PEPC_rpt"/>
</dbReference>
<evidence type="ECO:0000313" key="2">
    <source>
        <dbReference type="EMBL" id="MBK1817172.1"/>
    </source>
</evidence>
<dbReference type="AlphaFoldDB" id="A0A934R6A6"/>
<comment type="caution">
    <text evidence="2">The sequence shown here is derived from an EMBL/GenBank/DDBJ whole genome shotgun (WGS) entry which is preliminary data.</text>
</comment>
<dbReference type="NCBIfam" id="TIGR02601">
    <property type="entry name" value="autotrns_rpt"/>
    <property type="match status" value="1"/>
</dbReference>
<dbReference type="RefSeq" id="WP_200352123.1">
    <property type="nucleotide sequence ID" value="NZ_BAABHZ010000001.1"/>
</dbReference>
<keyword evidence="3" id="KW-1185">Reference proteome</keyword>
<gene>
    <name evidence="2" type="ORF">JIN84_16245</name>
</gene>
<evidence type="ECO:0000256" key="1">
    <source>
        <dbReference type="ARBA" id="ARBA00022729"/>
    </source>
</evidence>
<evidence type="ECO:0000313" key="3">
    <source>
        <dbReference type="Proteomes" id="UP000600139"/>
    </source>
</evidence>
<name>A0A934R6A6_9BACT</name>
<protein>
    <submittedName>
        <fullName evidence="2">Uncharacterized protein</fullName>
    </submittedName>
</protein>
<accession>A0A934R6A6</accession>
<sequence length="681" mass="67783">MKPRILPRCSIFQFTGAIRLPGALALATAFVTPLPAAILVTGSNSPANADWEDGAVMNGTIGDSGIGTLTLDSGSTLGSSSATIGSGSNGKGTATVSGINSAWQNSGNLFLGSSATGILTIETGAKVVTNGNSFVGYMTGGNGTATVNGTNSLWQNTGNLFLGQSGTAVLKIEAGGKVSNFHANINSGSATVTGTGSLWQNTGSLDVGFAGTAALNIENGGKVSNSGTNLGFRAGSSGSLTVTGTGSLWENSGSVIVGFDGTGILKIEDGGKVTTTHATIGFNSGSNGTATVKGIGSVWQNDGMLSVGNDGTGILKIEDGGKFTSDLATIGNHGTLSVTGAGSLWESTRDLMVGSGGTGTLKIEAGGRVVSPSAYVGFNAGDVGIVTVSGAGSIWRNEGDLILGFGGSGILNIEAGGVVSVGDGLGNLDLARDFSDPSALNIGNNNAPGQLMAAEVTSTGDAAVNFNHTAASYNFTTKISGSAAVNQIGTGTTTLGSVNTYAGTTRVTGGKLIITGSINGSTGIIVNDAELELAAGNILKDSAYITLENASLITRGNRETMGALTGLAGANLLDLKSVGNILHFADSSSATWTDSLTILDWTGKSSGGGADQVFFGSNAAGLTPAQLAKITFLNPTINGTSFPGIFVANMLSSGEIVAIPESSTGLLVICSILGLGVRRRR</sequence>
<dbReference type="EMBL" id="JAENIK010000012">
    <property type="protein sequence ID" value="MBK1817172.1"/>
    <property type="molecule type" value="Genomic_DNA"/>
</dbReference>
<proteinExistence type="predicted"/>
<keyword evidence="1" id="KW-0732">Signal</keyword>
<dbReference type="InterPro" id="IPR013425">
    <property type="entry name" value="Autotrns_rpt"/>
</dbReference>
<dbReference type="Proteomes" id="UP000600139">
    <property type="component" value="Unassembled WGS sequence"/>
</dbReference>